<reference evidence="2 3" key="1">
    <citation type="submission" date="2019-09" db="EMBL/GenBank/DDBJ databases">
        <authorList>
            <consortium name="DOE Joint Genome Institute"/>
            <person name="Mondo S.J."/>
            <person name="Navarro-Mendoza M.I."/>
            <person name="Perez-Arques C."/>
            <person name="Panchal S."/>
            <person name="Nicolas F.E."/>
            <person name="Ganguly P."/>
            <person name="Pangilinan J."/>
            <person name="Grigoriev I."/>
            <person name="Heitman J."/>
            <person name="Sanya K."/>
            <person name="Garre V."/>
        </authorList>
    </citation>
    <scope>NUCLEOTIDE SEQUENCE [LARGE SCALE GENOMIC DNA]</scope>
    <source>
        <strain evidence="2 3">MU402</strain>
    </source>
</reference>
<comment type="caution">
    <text evidence="2">The sequence shown here is derived from an EMBL/GenBank/DDBJ whole genome shotgun (WGS) entry which is preliminary data.</text>
</comment>
<organism evidence="2 3">
    <name type="scientific">Mucor circinelloides f. lusitanicus</name>
    <name type="common">Mucor racemosus var. lusitanicus</name>
    <dbReference type="NCBI Taxonomy" id="29924"/>
    <lineage>
        <taxon>Eukaryota</taxon>
        <taxon>Fungi</taxon>
        <taxon>Fungi incertae sedis</taxon>
        <taxon>Mucoromycota</taxon>
        <taxon>Mucoromycotina</taxon>
        <taxon>Mucoromycetes</taxon>
        <taxon>Mucorales</taxon>
        <taxon>Mucorineae</taxon>
        <taxon>Mucoraceae</taxon>
        <taxon>Mucor</taxon>
    </lineage>
</organism>
<dbReference type="AlphaFoldDB" id="A0A8H4BB71"/>
<name>A0A8H4BB71_MUCCL</name>
<protein>
    <submittedName>
        <fullName evidence="2">Beta-lactamase-like protein</fullName>
    </submittedName>
</protein>
<dbReference type="PANTHER" id="PTHR42663">
    <property type="entry name" value="HYDROLASE C777.06C-RELATED-RELATED"/>
    <property type="match status" value="1"/>
</dbReference>
<proteinExistence type="predicted"/>
<dbReference type="CDD" id="cd16279">
    <property type="entry name" value="metallo-hydrolase-like_MBL-fold"/>
    <property type="match status" value="1"/>
</dbReference>
<dbReference type="Pfam" id="PF12706">
    <property type="entry name" value="Lactamase_B_2"/>
    <property type="match status" value="1"/>
</dbReference>
<dbReference type="InterPro" id="IPR036866">
    <property type="entry name" value="RibonucZ/Hydroxyglut_hydro"/>
</dbReference>
<accession>A0A8H4BB71</accession>
<feature type="domain" description="Metallo-beta-lactamase" evidence="1">
    <location>
        <begin position="71"/>
        <end position="223"/>
    </location>
</feature>
<evidence type="ECO:0000313" key="3">
    <source>
        <dbReference type="Proteomes" id="UP000469890"/>
    </source>
</evidence>
<dbReference type="Gene3D" id="3.60.15.10">
    <property type="entry name" value="Ribonuclease Z/Hydroxyacylglutathione hydrolase-like"/>
    <property type="match status" value="1"/>
</dbReference>
<gene>
    <name evidence="2" type="ORF">FB192DRAFT_1288763</name>
</gene>
<sequence length="225" mass="24753">MASVVEIIFLGTGTSSSVPTVSCLTNPDKSCPVCLSSQTPEGRKNNRRNTSMIVRFRKHDDPPDAIEILPKYGIRELDGVIITHGHADACYGMDDLRGWTLGGIIQPHIDVHLSPEAMEVIGRTFPFLVDASMATGGGEVADFKYHVFDPSESFTIEGLEFTPLAAHHGIYLTTKEPYICYGFRFGGVSYISDTNFIPPSTMALMQGKSRVFVVDCLRCKDEEEV</sequence>
<evidence type="ECO:0000259" key="1">
    <source>
        <dbReference type="Pfam" id="PF12706"/>
    </source>
</evidence>
<dbReference type="SUPFAM" id="SSF56281">
    <property type="entry name" value="Metallo-hydrolase/oxidoreductase"/>
    <property type="match status" value="1"/>
</dbReference>
<dbReference type="PANTHER" id="PTHR42663:SF6">
    <property type="entry name" value="HYDROLASE C777.06C-RELATED"/>
    <property type="match status" value="1"/>
</dbReference>
<dbReference type="InterPro" id="IPR001279">
    <property type="entry name" value="Metallo-B-lactamas"/>
</dbReference>
<evidence type="ECO:0000313" key="2">
    <source>
        <dbReference type="EMBL" id="KAF1798448.1"/>
    </source>
</evidence>
<dbReference type="EMBL" id="JAAECE010000007">
    <property type="protein sequence ID" value="KAF1798448.1"/>
    <property type="molecule type" value="Genomic_DNA"/>
</dbReference>
<dbReference type="Proteomes" id="UP000469890">
    <property type="component" value="Unassembled WGS sequence"/>
</dbReference>